<name>A0A812CZW1_ACAPH</name>
<feature type="transmembrane region" description="Helical" evidence="1">
    <location>
        <begin position="181"/>
        <end position="200"/>
    </location>
</feature>
<keyword evidence="1" id="KW-1133">Transmembrane helix</keyword>
<accession>A0A812CZW1</accession>
<keyword evidence="3" id="KW-1185">Reference proteome</keyword>
<reference evidence="2" key="1">
    <citation type="submission" date="2021-01" db="EMBL/GenBank/DDBJ databases">
        <authorList>
            <person name="Li R."/>
            <person name="Bekaert M."/>
        </authorList>
    </citation>
    <scope>NUCLEOTIDE SEQUENCE</scope>
    <source>
        <strain evidence="2">Farmed</strain>
    </source>
</reference>
<evidence type="ECO:0000313" key="3">
    <source>
        <dbReference type="Proteomes" id="UP000597762"/>
    </source>
</evidence>
<sequence length="421" mass="47253">MSNLLNVLSGFDFNSEEWLRTNYLGLFSLWLDDILVSLSSSPSSLSLSLNYSFSHTIITSIFLFLSPHTIFSFSHLFPSPFTLYSYLSLHLFLFITFSLPCSISPLIPFLLCIYSCLPLLFFIPFFPSPSVFLYLFPLYLSFLIVTCPFLLPLLYSLHFLPPLTCIPLFFHSLLSSLHSSVPPYLSFYILSFITVSPYPLISPSSYFISLSSLCILLCLPPYLTFYILSFTAISPTPLFPSLLSLLLLCIYLSPPPPLSFHPLSLSKQQNSIILFSPSPIDLKKQKQKTSFCLQTLDCLQNDKQQLLHLSMPKLMSGISFDKSNNPILTPDYFQIYIPTLYFLPFSSHFILPSHPPPFCLSLSLSIVSSPVTTTSFVSSSSNSIWSPSLLITSVILTLPPPIRSPPVLTITSVTLTLPPHI</sequence>
<feature type="transmembrane region" description="Helical" evidence="1">
    <location>
        <begin position="51"/>
        <end position="71"/>
    </location>
</feature>
<comment type="caution">
    <text evidence="2">The sequence shown here is derived from an EMBL/GenBank/DDBJ whole genome shotgun (WGS) entry which is preliminary data.</text>
</comment>
<keyword evidence="1" id="KW-0472">Membrane</keyword>
<protein>
    <submittedName>
        <fullName evidence="2">Uncharacterized protein</fullName>
    </submittedName>
</protein>
<evidence type="ECO:0000256" key="1">
    <source>
        <dbReference type="SAM" id="Phobius"/>
    </source>
</evidence>
<dbReference type="AlphaFoldDB" id="A0A812CZW1"/>
<evidence type="ECO:0000313" key="2">
    <source>
        <dbReference type="EMBL" id="CAE1282104.1"/>
    </source>
</evidence>
<feature type="transmembrane region" description="Helical" evidence="1">
    <location>
        <begin position="206"/>
        <end position="228"/>
    </location>
</feature>
<dbReference type="EMBL" id="CAHIKZ030002158">
    <property type="protein sequence ID" value="CAE1282104.1"/>
    <property type="molecule type" value="Genomic_DNA"/>
</dbReference>
<keyword evidence="1" id="KW-0812">Transmembrane</keyword>
<proteinExistence type="predicted"/>
<organism evidence="2 3">
    <name type="scientific">Acanthosepion pharaonis</name>
    <name type="common">Pharaoh cuttlefish</name>
    <name type="synonym">Sepia pharaonis</name>
    <dbReference type="NCBI Taxonomy" id="158019"/>
    <lineage>
        <taxon>Eukaryota</taxon>
        <taxon>Metazoa</taxon>
        <taxon>Spiralia</taxon>
        <taxon>Lophotrochozoa</taxon>
        <taxon>Mollusca</taxon>
        <taxon>Cephalopoda</taxon>
        <taxon>Coleoidea</taxon>
        <taxon>Decapodiformes</taxon>
        <taxon>Sepiida</taxon>
        <taxon>Sepiina</taxon>
        <taxon>Sepiidae</taxon>
        <taxon>Acanthosepion</taxon>
    </lineage>
</organism>
<dbReference type="Proteomes" id="UP000597762">
    <property type="component" value="Unassembled WGS sequence"/>
</dbReference>
<feature type="transmembrane region" description="Helical" evidence="1">
    <location>
        <begin position="138"/>
        <end position="160"/>
    </location>
</feature>
<gene>
    <name evidence="2" type="ORF">SPHA_43237</name>
</gene>